<organism evidence="1 2">
    <name type="scientific">Salmonella schwarzengrund (strain CVM19633)</name>
    <dbReference type="NCBI Taxonomy" id="439843"/>
    <lineage>
        <taxon>Bacteria</taxon>
        <taxon>Pseudomonadati</taxon>
        <taxon>Pseudomonadota</taxon>
        <taxon>Gammaproteobacteria</taxon>
        <taxon>Enterobacterales</taxon>
        <taxon>Enterobacteriaceae</taxon>
        <taxon>Salmonella</taxon>
    </lineage>
</organism>
<dbReference type="EMBL" id="CP001127">
    <property type="protein sequence ID" value="ACF90108.1"/>
    <property type="molecule type" value="Genomic_DNA"/>
</dbReference>
<accession>A0A0N1QV47</accession>
<dbReference type="KEGG" id="sew:SeSA_A0690"/>
<sequence>MCQIPRRCRPVAALSPRSTFFTDGFHPTPSDDISVIKQLQIGLSIINS</sequence>
<dbReference type="AlphaFoldDB" id="A0A0N1QV47"/>
<proteinExistence type="predicted"/>
<dbReference type="Proteomes" id="UP000001865">
    <property type="component" value="Chromosome"/>
</dbReference>
<evidence type="ECO:0000313" key="1">
    <source>
        <dbReference type="EMBL" id="ACF90108.1"/>
    </source>
</evidence>
<reference evidence="1 2" key="1">
    <citation type="journal article" date="2011" name="J. Bacteriol.">
        <title>Comparative genomics of 28 Salmonella enterica isolates: evidence for CRISPR-mediated adaptive sublineage evolution.</title>
        <authorList>
            <person name="Fricke W.F."/>
            <person name="Mammel M.K."/>
            <person name="McDermott P.F."/>
            <person name="Tartera C."/>
            <person name="White D.G."/>
            <person name="Leclerc J.E."/>
            <person name="Ravel J."/>
            <person name="Cebula T.A."/>
        </authorList>
    </citation>
    <scope>NUCLEOTIDE SEQUENCE [LARGE SCALE GENOMIC DNA]</scope>
    <source>
        <strain evidence="1 2">CVM19633</strain>
    </source>
</reference>
<dbReference type="HOGENOM" id="CLU_3157636_0_0_6"/>
<gene>
    <name evidence="1" type="ordered locus">SeSA_A0690</name>
</gene>
<name>A0A0N1QV47_SALSV</name>
<protein>
    <submittedName>
        <fullName evidence="1">Uncharacterized protein</fullName>
    </submittedName>
</protein>
<evidence type="ECO:0000313" key="2">
    <source>
        <dbReference type="Proteomes" id="UP000001865"/>
    </source>
</evidence>